<evidence type="ECO:0008006" key="6">
    <source>
        <dbReference type="Google" id="ProtNLM"/>
    </source>
</evidence>
<gene>
    <name evidence="4" type="ORF">CEPIT_LOCUS10807</name>
</gene>
<evidence type="ECO:0000256" key="1">
    <source>
        <dbReference type="SAM" id="MobiDB-lite"/>
    </source>
</evidence>
<evidence type="ECO:0000259" key="2">
    <source>
        <dbReference type="Pfam" id="PF12776"/>
    </source>
</evidence>
<name>A0AAV0D0J2_9ASTE</name>
<dbReference type="PANTHER" id="PTHR47864:SF2">
    <property type="entry name" value="MYB_SANT-LIKE DNA-BINDING DOMAIN PROTEIN"/>
    <property type="match status" value="1"/>
</dbReference>
<sequence length="319" mass="36136">MGDSQGNAKKKDYKTWTIEESNVLLQLMVESAKLGLRDINGVISKQMVETRLLPKLKQKLGYEISFNHYQSRVRWFKKQYSNYSQLMRHNYGFGWDAATKKFTASEEVWADYLKSHKEHAHLRSETCPDYEDLRIAVGNGTATGMGAIGLGENTDATVLGVDDESGGIGGIDGLFFDPNTNMFTPSENASSHQEDSSYLPQDGGTNIEDPPSSSNRAKGKRGRNDFENNGRTKEPNSHGEVIESLSMGFNKIVKSFDKICYLMEKRETRDNDLLDAMKETPGLTDEDCFKALDLLNTKAKQDFFLRMTPEQRYHWIVNR</sequence>
<feature type="domain" description="At2g29880-like C-terminal" evidence="3">
    <location>
        <begin position="275"/>
        <end position="316"/>
    </location>
</feature>
<evidence type="ECO:0000313" key="4">
    <source>
        <dbReference type="EMBL" id="CAH9089368.1"/>
    </source>
</evidence>
<comment type="caution">
    <text evidence="4">The sequence shown here is derived from an EMBL/GenBank/DDBJ whole genome shotgun (WGS) entry which is preliminary data.</text>
</comment>
<dbReference type="Pfam" id="PF12776">
    <property type="entry name" value="Myb_DNA-bind_3"/>
    <property type="match status" value="1"/>
</dbReference>
<dbReference type="Proteomes" id="UP001152523">
    <property type="component" value="Unassembled WGS sequence"/>
</dbReference>
<protein>
    <recommendedName>
        <fullName evidence="6">Myb/SANT-like domain-containing protein</fullName>
    </recommendedName>
</protein>
<dbReference type="InterPro" id="IPR055314">
    <property type="entry name" value="At2g29880-like"/>
</dbReference>
<evidence type="ECO:0000259" key="3">
    <source>
        <dbReference type="Pfam" id="PF24769"/>
    </source>
</evidence>
<evidence type="ECO:0000313" key="5">
    <source>
        <dbReference type="Proteomes" id="UP001152523"/>
    </source>
</evidence>
<feature type="domain" description="Myb/SANT-like" evidence="2">
    <location>
        <begin position="15"/>
        <end position="112"/>
    </location>
</feature>
<proteinExistence type="predicted"/>
<dbReference type="InterPro" id="IPR056253">
    <property type="entry name" value="At2g29880-like_C"/>
</dbReference>
<dbReference type="PANTHER" id="PTHR47864">
    <property type="entry name" value="TRANSMEMBRANE PROTEIN"/>
    <property type="match status" value="1"/>
</dbReference>
<reference evidence="4" key="1">
    <citation type="submission" date="2022-07" db="EMBL/GenBank/DDBJ databases">
        <authorList>
            <person name="Macas J."/>
            <person name="Novak P."/>
            <person name="Neumann P."/>
        </authorList>
    </citation>
    <scope>NUCLEOTIDE SEQUENCE</scope>
</reference>
<dbReference type="Pfam" id="PF24769">
    <property type="entry name" value="At2g29880_C"/>
    <property type="match status" value="1"/>
</dbReference>
<feature type="compositionally biased region" description="Polar residues" evidence="1">
    <location>
        <begin position="179"/>
        <end position="199"/>
    </location>
</feature>
<feature type="compositionally biased region" description="Basic and acidic residues" evidence="1">
    <location>
        <begin position="222"/>
        <end position="239"/>
    </location>
</feature>
<organism evidence="4 5">
    <name type="scientific">Cuscuta epithymum</name>
    <dbReference type="NCBI Taxonomy" id="186058"/>
    <lineage>
        <taxon>Eukaryota</taxon>
        <taxon>Viridiplantae</taxon>
        <taxon>Streptophyta</taxon>
        <taxon>Embryophyta</taxon>
        <taxon>Tracheophyta</taxon>
        <taxon>Spermatophyta</taxon>
        <taxon>Magnoliopsida</taxon>
        <taxon>eudicotyledons</taxon>
        <taxon>Gunneridae</taxon>
        <taxon>Pentapetalae</taxon>
        <taxon>asterids</taxon>
        <taxon>lamiids</taxon>
        <taxon>Solanales</taxon>
        <taxon>Convolvulaceae</taxon>
        <taxon>Cuscuteae</taxon>
        <taxon>Cuscuta</taxon>
        <taxon>Cuscuta subgen. Cuscuta</taxon>
    </lineage>
</organism>
<keyword evidence="5" id="KW-1185">Reference proteome</keyword>
<feature type="region of interest" description="Disordered" evidence="1">
    <location>
        <begin position="179"/>
        <end position="239"/>
    </location>
</feature>
<accession>A0AAV0D0J2</accession>
<dbReference type="AlphaFoldDB" id="A0AAV0D0J2"/>
<dbReference type="InterPro" id="IPR024752">
    <property type="entry name" value="Myb/SANT-like_dom"/>
</dbReference>
<dbReference type="EMBL" id="CAMAPF010000062">
    <property type="protein sequence ID" value="CAH9089368.1"/>
    <property type="molecule type" value="Genomic_DNA"/>
</dbReference>